<evidence type="ECO:0000313" key="3">
    <source>
        <dbReference type="EMBL" id="PPJ50336.1"/>
    </source>
</evidence>
<protein>
    <submittedName>
        <fullName evidence="3">Uncharacterized protein</fullName>
    </submittedName>
</protein>
<proteinExistence type="predicted"/>
<evidence type="ECO:0000256" key="2">
    <source>
        <dbReference type="SAM" id="MobiDB-lite"/>
    </source>
</evidence>
<evidence type="ECO:0000256" key="1">
    <source>
        <dbReference type="SAM" id="Coils"/>
    </source>
</evidence>
<comment type="caution">
    <text evidence="3">The sequence shown here is derived from an EMBL/GenBank/DDBJ whole genome shotgun (WGS) entry which is preliminary data.</text>
</comment>
<dbReference type="OrthoDB" id="5430054at2759"/>
<accession>A0A2S6BSA1</accession>
<dbReference type="AlphaFoldDB" id="A0A2S6BSA1"/>
<keyword evidence="1" id="KW-0175">Coiled coil</keyword>
<dbReference type="Proteomes" id="UP000237631">
    <property type="component" value="Unassembled WGS sequence"/>
</dbReference>
<reference evidence="4" key="1">
    <citation type="journal article" date="2017" name="bioRxiv">
        <title>Conservation of a gene cluster reveals novel cercosporin biosynthetic mechanisms and extends production to the genus Colletotrichum.</title>
        <authorList>
            <person name="de Jonge R."/>
            <person name="Ebert M.K."/>
            <person name="Huitt-Roehl C.R."/>
            <person name="Pal P."/>
            <person name="Suttle J.C."/>
            <person name="Spanner R.E."/>
            <person name="Neubauer J.D."/>
            <person name="Jurick W.M.II."/>
            <person name="Stott K.A."/>
            <person name="Secor G.A."/>
            <person name="Thomma B.P.H.J."/>
            <person name="Van de Peer Y."/>
            <person name="Townsend C.A."/>
            <person name="Bolton M.D."/>
        </authorList>
    </citation>
    <scope>NUCLEOTIDE SEQUENCE [LARGE SCALE GENOMIC DNA]</scope>
    <source>
        <strain evidence="4">CBS538.71</strain>
    </source>
</reference>
<keyword evidence="4" id="KW-1185">Reference proteome</keyword>
<organism evidence="3 4">
    <name type="scientific">Cercospora berteroae</name>
    <dbReference type="NCBI Taxonomy" id="357750"/>
    <lineage>
        <taxon>Eukaryota</taxon>
        <taxon>Fungi</taxon>
        <taxon>Dikarya</taxon>
        <taxon>Ascomycota</taxon>
        <taxon>Pezizomycotina</taxon>
        <taxon>Dothideomycetes</taxon>
        <taxon>Dothideomycetidae</taxon>
        <taxon>Mycosphaerellales</taxon>
        <taxon>Mycosphaerellaceae</taxon>
        <taxon>Cercospora</taxon>
    </lineage>
</organism>
<name>A0A2S6BSA1_9PEZI</name>
<sequence>MVWPFGSAKQQPSGVAIRGLRHQSSPSAGTRPDFKLDPRLVAFVQSLPPIRTEDESKIKEAAVSSFIAHVSALQQKVRDARQQCGELQQALENRDRKAEYDAREVQAKHAQHNLKLQEDAKRDRAILQSHGALLSRDDEVYQAAMFSTANLPHKTDPQLKESFSEIENLINDISGVSWKADQSICPEKVLQRHSAKHSIRRVKKAILQDIIWSALHRFVFASPFRVFGELGKELELQWVAHSVESSSKDSQRHLKQYEAARTGISFLPDAGSYKWPTPSLATERWRYMTLQERREVLKQPVPSQFDPRAGLKKGFSDTIASLGSELTAAIQSLASVDGQTVDNISKLSRKVPKAWLDFCMHRARIVVEMSGHEYSGASQKFIQIGRGEVVLTVVPTLGRYGNNEGADLDRFNILKDGEPLTLP</sequence>
<feature type="coiled-coil region" evidence="1">
    <location>
        <begin position="70"/>
        <end position="97"/>
    </location>
</feature>
<evidence type="ECO:0000313" key="4">
    <source>
        <dbReference type="Proteomes" id="UP000237631"/>
    </source>
</evidence>
<dbReference type="EMBL" id="PNEN01001787">
    <property type="protein sequence ID" value="PPJ50336.1"/>
    <property type="molecule type" value="Genomic_DNA"/>
</dbReference>
<feature type="region of interest" description="Disordered" evidence="2">
    <location>
        <begin position="1"/>
        <end position="33"/>
    </location>
</feature>
<gene>
    <name evidence="3" type="ORF">CBER1_05918</name>
</gene>